<evidence type="ECO:0000256" key="5">
    <source>
        <dbReference type="ARBA" id="ARBA00022989"/>
    </source>
</evidence>
<dbReference type="InterPro" id="IPR003370">
    <property type="entry name" value="Chromate_transpt"/>
</dbReference>
<evidence type="ECO:0000256" key="4">
    <source>
        <dbReference type="ARBA" id="ARBA00022692"/>
    </source>
</evidence>
<feature type="transmembrane region" description="Helical" evidence="7">
    <location>
        <begin position="7"/>
        <end position="28"/>
    </location>
</feature>
<comment type="subcellular location">
    <subcellularLocation>
        <location evidence="1">Cell membrane</location>
        <topology evidence="1">Multi-pass membrane protein</topology>
    </subcellularLocation>
</comment>
<keyword evidence="3" id="KW-1003">Cell membrane</keyword>
<keyword evidence="9" id="KW-1185">Reference proteome</keyword>
<dbReference type="AlphaFoldDB" id="A0A7X4LLL1"/>
<comment type="caution">
    <text evidence="8">The sequence shown here is derived from an EMBL/GenBank/DDBJ whole genome shotgun (WGS) entry which is preliminary data.</text>
</comment>
<dbReference type="RefSeq" id="WP_161156068.1">
    <property type="nucleotide sequence ID" value="NZ_WEKT01000022.1"/>
</dbReference>
<protein>
    <submittedName>
        <fullName evidence="8">Chromate transporter</fullName>
    </submittedName>
</protein>
<organism evidence="8 9">
    <name type="scientific">Vibrio eleionomae</name>
    <dbReference type="NCBI Taxonomy" id="2653505"/>
    <lineage>
        <taxon>Bacteria</taxon>
        <taxon>Pseudomonadati</taxon>
        <taxon>Pseudomonadota</taxon>
        <taxon>Gammaproteobacteria</taxon>
        <taxon>Vibrionales</taxon>
        <taxon>Vibrionaceae</taxon>
        <taxon>Vibrio</taxon>
    </lineage>
</organism>
<dbReference type="GO" id="GO:0005886">
    <property type="term" value="C:plasma membrane"/>
    <property type="evidence" value="ECO:0007669"/>
    <property type="project" value="UniProtKB-SubCell"/>
</dbReference>
<dbReference type="PANTHER" id="PTHR43663:SF1">
    <property type="entry name" value="CHROMATE TRANSPORTER"/>
    <property type="match status" value="1"/>
</dbReference>
<feature type="transmembrane region" description="Helical" evidence="7">
    <location>
        <begin position="113"/>
        <end position="131"/>
    </location>
</feature>
<evidence type="ECO:0000256" key="1">
    <source>
        <dbReference type="ARBA" id="ARBA00004651"/>
    </source>
</evidence>
<accession>A0A7X4LLL1</accession>
<evidence type="ECO:0000256" key="7">
    <source>
        <dbReference type="SAM" id="Phobius"/>
    </source>
</evidence>
<dbReference type="Proteomes" id="UP000462621">
    <property type="component" value="Unassembled WGS sequence"/>
</dbReference>
<sequence length="174" mass="18838">MLYLDIFLAFFIPNIVGYGGGPAIIPLIEDQVVGHYHWMTTGQFSEVLALGNALPSPIATKMSGYIGYQIAGAPGAAIALIATVAPTLIIMIVALSVLYKFRNSPKVKAMSQWVLPVVTVLMAALTYKLFAQAFTEFPIHFVILFVASAFALNRFKIHPTLVIAFSLAYGAILM</sequence>
<keyword evidence="5 7" id="KW-1133">Transmembrane helix</keyword>
<dbReference type="Pfam" id="PF02417">
    <property type="entry name" value="Chromate_transp"/>
    <property type="match status" value="1"/>
</dbReference>
<evidence type="ECO:0000256" key="2">
    <source>
        <dbReference type="ARBA" id="ARBA00005262"/>
    </source>
</evidence>
<feature type="transmembrane region" description="Helical" evidence="7">
    <location>
        <begin position="77"/>
        <end position="101"/>
    </location>
</feature>
<keyword evidence="6 7" id="KW-0472">Membrane</keyword>
<evidence type="ECO:0000256" key="6">
    <source>
        <dbReference type="ARBA" id="ARBA00023136"/>
    </source>
</evidence>
<gene>
    <name evidence="8" type="ORF">F9817_12635</name>
</gene>
<name>A0A7X4LLL1_9VIBR</name>
<comment type="similarity">
    <text evidence="2">Belongs to the chromate ion transporter (CHR) (TC 2.A.51) family.</text>
</comment>
<dbReference type="InterPro" id="IPR052518">
    <property type="entry name" value="CHR_Transporter"/>
</dbReference>
<keyword evidence="4 7" id="KW-0812">Transmembrane</keyword>
<proteinExistence type="inferred from homology"/>
<reference evidence="8 9" key="1">
    <citation type="submission" date="2019-10" db="EMBL/GenBank/DDBJ databases">
        <title>Vibrio sp. nov. isolated from a shrimp pond.</title>
        <authorList>
            <person name="Gomez-Gil B."/>
            <person name="Enciso-Ibarra J."/>
            <person name="Enciso-Ibarra K."/>
            <person name="Bolan-Mejia C."/>
        </authorList>
    </citation>
    <scope>NUCLEOTIDE SEQUENCE [LARGE SCALE GENOMIC DNA]</scope>
    <source>
        <strain evidence="8 9">CAIM 722</strain>
    </source>
</reference>
<dbReference type="EMBL" id="WEKT01000022">
    <property type="protein sequence ID" value="MZI94040.1"/>
    <property type="molecule type" value="Genomic_DNA"/>
</dbReference>
<dbReference type="PANTHER" id="PTHR43663">
    <property type="entry name" value="CHROMATE TRANSPORT PROTEIN-RELATED"/>
    <property type="match status" value="1"/>
</dbReference>
<evidence type="ECO:0000256" key="3">
    <source>
        <dbReference type="ARBA" id="ARBA00022475"/>
    </source>
</evidence>
<evidence type="ECO:0000313" key="8">
    <source>
        <dbReference type="EMBL" id="MZI94040.1"/>
    </source>
</evidence>
<dbReference type="GO" id="GO:0015109">
    <property type="term" value="F:chromate transmembrane transporter activity"/>
    <property type="evidence" value="ECO:0007669"/>
    <property type="project" value="InterPro"/>
</dbReference>
<evidence type="ECO:0000313" key="9">
    <source>
        <dbReference type="Proteomes" id="UP000462621"/>
    </source>
</evidence>